<gene>
    <name evidence="2" type="ORF">EVAR_6153_1</name>
</gene>
<evidence type="ECO:0000256" key="1">
    <source>
        <dbReference type="SAM" id="MobiDB-lite"/>
    </source>
</evidence>
<name>A0A4C1THC1_EUMVA</name>
<evidence type="ECO:0000313" key="3">
    <source>
        <dbReference type="Proteomes" id="UP000299102"/>
    </source>
</evidence>
<dbReference type="EMBL" id="BGZK01000053">
    <property type="protein sequence ID" value="GBP12838.1"/>
    <property type="molecule type" value="Genomic_DNA"/>
</dbReference>
<feature type="region of interest" description="Disordered" evidence="1">
    <location>
        <begin position="223"/>
        <end position="261"/>
    </location>
</feature>
<keyword evidence="3" id="KW-1185">Reference proteome</keyword>
<evidence type="ECO:0000313" key="2">
    <source>
        <dbReference type="EMBL" id="GBP12838.1"/>
    </source>
</evidence>
<comment type="caution">
    <text evidence="2">The sequence shown here is derived from an EMBL/GenBank/DDBJ whole genome shotgun (WGS) entry which is preliminary data.</text>
</comment>
<proteinExistence type="predicted"/>
<organism evidence="2 3">
    <name type="scientific">Eumeta variegata</name>
    <name type="common">Bagworm moth</name>
    <name type="synonym">Eumeta japonica</name>
    <dbReference type="NCBI Taxonomy" id="151549"/>
    <lineage>
        <taxon>Eukaryota</taxon>
        <taxon>Metazoa</taxon>
        <taxon>Ecdysozoa</taxon>
        <taxon>Arthropoda</taxon>
        <taxon>Hexapoda</taxon>
        <taxon>Insecta</taxon>
        <taxon>Pterygota</taxon>
        <taxon>Neoptera</taxon>
        <taxon>Endopterygota</taxon>
        <taxon>Lepidoptera</taxon>
        <taxon>Glossata</taxon>
        <taxon>Ditrysia</taxon>
        <taxon>Tineoidea</taxon>
        <taxon>Psychidae</taxon>
        <taxon>Oiketicinae</taxon>
        <taxon>Eumeta</taxon>
    </lineage>
</organism>
<protein>
    <submittedName>
        <fullName evidence="2">Uncharacterized protein</fullName>
    </submittedName>
</protein>
<sequence>MRFKATHDDRQRARNELCASAAFDGCRRQYRFARPTCEILKSLIAPAPRRSGNKRSVKSVRPSTPTPPPCLFGLNTYRNFGRTRFSTSARIIRNRAKKATKRIATGERRGCGPYQIRLRRSAVGLRNRSPAERMTGQDLLLLALQCLKVSKRDDNFSAVESIAICFLVRSASTRSISLSVHATANSWKMRVTRVASPGFPDSCVLKLVDDVIKFRRGASQNWRGESHSVKTKASIQPEARTLSTSKRKSSPPMDSCNPREASSALPVSWVGIRYMMDPWKGWWKGERAMEGEMR</sequence>
<dbReference type="AlphaFoldDB" id="A0A4C1THC1"/>
<dbReference type="Proteomes" id="UP000299102">
    <property type="component" value="Unassembled WGS sequence"/>
</dbReference>
<accession>A0A4C1THC1</accession>
<reference evidence="2 3" key="1">
    <citation type="journal article" date="2019" name="Commun. Biol.">
        <title>The bagworm genome reveals a unique fibroin gene that provides high tensile strength.</title>
        <authorList>
            <person name="Kono N."/>
            <person name="Nakamura H."/>
            <person name="Ohtoshi R."/>
            <person name="Tomita M."/>
            <person name="Numata K."/>
            <person name="Arakawa K."/>
        </authorList>
    </citation>
    <scope>NUCLEOTIDE SEQUENCE [LARGE SCALE GENOMIC DNA]</scope>
</reference>